<accession>A0A2J6QNS6</accession>
<evidence type="ECO:0000256" key="1">
    <source>
        <dbReference type="SAM" id="Phobius"/>
    </source>
</evidence>
<gene>
    <name evidence="2" type="ORF">NA56DRAFT_653711</name>
</gene>
<feature type="transmembrane region" description="Helical" evidence="1">
    <location>
        <begin position="312"/>
        <end position="331"/>
    </location>
</feature>
<feature type="transmembrane region" description="Helical" evidence="1">
    <location>
        <begin position="288"/>
        <end position="305"/>
    </location>
</feature>
<reference evidence="2 3" key="1">
    <citation type="submission" date="2016-05" db="EMBL/GenBank/DDBJ databases">
        <title>A degradative enzymes factory behind the ericoid mycorrhizal symbiosis.</title>
        <authorList>
            <consortium name="DOE Joint Genome Institute"/>
            <person name="Martino E."/>
            <person name="Morin E."/>
            <person name="Grelet G."/>
            <person name="Kuo A."/>
            <person name="Kohler A."/>
            <person name="Daghino S."/>
            <person name="Barry K."/>
            <person name="Choi C."/>
            <person name="Cichocki N."/>
            <person name="Clum A."/>
            <person name="Copeland A."/>
            <person name="Hainaut M."/>
            <person name="Haridas S."/>
            <person name="Labutti K."/>
            <person name="Lindquist E."/>
            <person name="Lipzen A."/>
            <person name="Khouja H.-R."/>
            <person name="Murat C."/>
            <person name="Ohm R."/>
            <person name="Olson A."/>
            <person name="Spatafora J."/>
            <person name="Veneault-Fourrey C."/>
            <person name="Henrissat B."/>
            <person name="Grigoriev I."/>
            <person name="Martin F."/>
            <person name="Perotto S."/>
        </authorList>
    </citation>
    <scope>NUCLEOTIDE SEQUENCE [LARGE SCALE GENOMIC DNA]</scope>
    <source>
        <strain evidence="2 3">UAMH 7357</strain>
    </source>
</reference>
<sequence>MSPQMLLPAIQPRPMLGQPSQLPLPQRTIQVLQQSPSRLLDPKIKVLQLTQRLQQKSQTEVTMAQLMPPQSFDVPSAQRRNLLWVSSTVTSRLTPCLIDATFKAAGPEKLLNGTSIVTRTPMERFDSISVPFKAAPGTSTGPESGFRDDWTMRRDISSHMPTIKTSGQRRHIPSSHKRPTGIIARNERPKDHLKKFIFGVLLALVHLPATCMSIGYFVLDVCDDLIFLLSKAGESTLVFLLSAFLLGIYMMLLYLVPEIIALFGIMYAILSIMYFAVIGIMWLATIPFEILCFYVGLLVDLLIVVASRNPELAHALIGPIVGLNFVILSIFPTPSLEDPSVNAIDIIATISSPKQQHLPQRGQEDA</sequence>
<proteinExistence type="predicted"/>
<organism evidence="2 3">
    <name type="scientific">Hyaloscypha hepaticicola</name>
    <dbReference type="NCBI Taxonomy" id="2082293"/>
    <lineage>
        <taxon>Eukaryota</taxon>
        <taxon>Fungi</taxon>
        <taxon>Dikarya</taxon>
        <taxon>Ascomycota</taxon>
        <taxon>Pezizomycotina</taxon>
        <taxon>Leotiomycetes</taxon>
        <taxon>Helotiales</taxon>
        <taxon>Hyaloscyphaceae</taxon>
        <taxon>Hyaloscypha</taxon>
    </lineage>
</organism>
<keyword evidence="1" id="KW-0472">Membrane</keyword>
<dbReference type="Proteomes" id="UP000235672">
    <property type="component" value="Unassembled WGS sequence"/>
</dbReference>
<protein>
    <submittedName>
        <fullName evidence="2">Uncharacterized protein</fullName>
    </submittedName>
</protein>
<dbReference type="AlphaFoldDB" id="A0A2J6QNS6"/>
<evidence type="ECO:0000313" key="3">
    <source>
        <dbReference type="Proteomes" id="UP000235672"/>
    </source>
</evidence>
<keyword evidence="1" id="KW-1133">Transmembrane helix</keyword>
<evidence type="ECO:0000313" key="2">
    <source>
        <dbReference type="EMBL" id="PMD27904.1"/>
    </source>
</evidence>
<keyword evidence="1" id="KW-0812">Transmembrane</keyword>
<dbReference type="EMBL" id="KZ613465">
    <property type="protein sequence ID" value="PMD27904.1"/>
    <property type="molecule type" value="Genomic_DNA"/>
</dbReference>
<feature type="transmembrane region" description="Helical" evidence="1">
    <location>
        <begin position="196"/>
        <end position="217"/>
    </location>
</feature>
<name>A0A2J6QNS6_9HELO</name>
<feature type="transmembrane region" description="Helical" evidence="1">
    <location>
        <begin position="237"/>
        <end position="255"/>
    </location>
</feature>
<keyword evidence="3" id="KW-1185">Reference proteome</keyword>
<feature type="transmembrane region" description="Helical" evidence="1">
    <location>
        <begin position="262"/>
        <end position="282"/>
    </location>
</feature>